<protein>
    <submittedName>
        <fullName evidence="2">Uncharacterized protein</fullName>
    </submittedName>
</protein>
<comment type="caution">
    <text evidence="2">The sequence shown here is derived from an EMBL/GenBank/DDBJ whole genome shotgun (WGS) entry which is preliminary data.</text>
</comment>
<evidence type="ECO:0000313" key="2">
    <source>
        <dbReference type="EMBL" id="KAF9464561.1"/>
    </source>
</evidence>
<evidence type="ECO:0000313" key="3">
    <source>
        <dbReference type="Proteomes" id="UP000807353"/>
    </source>
</evidence>
<reference evidence="2" key="1">
    <citation type="submission" date="2020-11" db="EMBL/GenBank/DDBJ databases">
        <authorList>
            <consortium name="DOE Joint Genome Institute"/>
            <person name="Ahrendt S."/>
            <person name="Riley R."/>
            <person name="Andreopoulos W."/>
            <person name="Labutti K."/>
            <person name="Pangilinan J."/>
            <person name="Ruiz-Duenas F.J."/>
            <person name="Barrasa J.M."/>
            <person name="Sanchez-Garcia M."/>
            <person name="Camarero S."/>
            <person name="Miyauchi S."/>
            <person name="Serrano A."/>
            <person name="Linde D."/>
            <person name="Babiker R."/>
            <person name="Drula E."/>
            <person name="Ayuso-Fernandez I."/>
            <person name="Pacheco R."/>
            <person name="Padilla G."/>
            <person name="Ferreira P."/>
            <person name="Barriuso J."/>
            <person name="Kellner H."/>
            <person name="Castanera R."/>
            <person name="Alfaro M."/>
            <person name="Ramirez L."/>
            <person name="Pisabarro A.G."/>
            <person name="Kuo A."/>
            <person name="Tritt A."/>
            <person name="Lipzen A."/>
            <person name="He G."/>
            <person name="Yan M."/>
            <person name="Ng V."/>
            <person name="Cullen D."/>
            <person name="Martin F."/>
            <person name="Rosso M.-N."/>
            <person name="Henrissat B."/>
            <person name="Hibbett D."/>
            <person name="Martinez A.T."/>
            <person name="Grigoriev I.V."/>
        </authorList>
    </citation>
    <scope>NUCLEOTIDE SEQUENCE</scope>
    <source>
        <strain evidence="2">CBS 247.69</strain>
    </source>
</reference>
<organism evidence="2 3">
    <name type="scientific">Collybia nuda</name>
    <dbReference type="NCBI Taxonomy" id="64659"/>
    <lineage>
        <taxon>Eukaryota</taxon>
        <taxon>Fungi</taxon>
        <taxon>Dikarya</taxon>
        <taxon>Basidiomycota</taxon>
        <taxon>Agaricomycotina</taxon>
        <taxon>Agaricomycetes</taxon>
        <taxon>Agaricomycetidae</taxon>
        <taxon>Agaricales</taxon>
        <taxon>Tricholomatineae</taxon>
        <taxon>Clitocybaceae</taxon>
        <taxon>Collybia</taxon>
    </lineage>
</organism>
<sequence>MPPEENIIPLTTRGGGGGGGRSREPVVVNRQPILSTWSSFFGNGITPQYHSAFIPSNNAEDMVTDMTNVSFAHNFDPQLVYPSLMYNQLDDTKGLVKSMSNFAFTQEPDPQFGYTPSTPHFSVNDPFDPQNYNADPVSNHLDGLTVGGDLFVRER</sequence>
<accession>A0A9P5Y9Z6</accession>
<dbReference type="AlphaFoldDB" id="A0A9P5Y9Z6"/>
<feature type="region of interest" description="Disordered" evidence="1">
    <location>
        <begin position="1"/>
        <end position="22"/>
    </location>
</feature>
<dbReference type="EMBL" id="MU150253">
    <property type="protein sequence ID" value="KAF9464561.1"/>
    <property type="molecule type" value="Genomic_DNA"/>
</dbReference>
<keyword evidence="3" id="KW-1185">Reference proteome</keyword>
<evidence type="ECO:0000256" key="1">
    <source>
        <dbReference type="SAM" id="MobiDB-lite"/>
    </source>
</evidence>
<gene>
    <name evidence="2" type="ORF">BDZ94DRAFT_475686</name>
</gene>
<name>A0A9P5Y9Z6_9AGAR</name>
<proteinExistence type="predicted"/>
<dbReference type="Proteomes" id="UP000807353">
    <property type="component" value="Unassembled WGS sequence"/>
</dbReference>